<comment type="caution">
    <text evidence="2">The sequence shown here is derived from an EMBL/GenBank/DDBJ whole genome shotgun (WGS) entry which is preliminary data.</text>
</comment>
<keyword evidence="1" id="KW-1133">Transmembrane helix</keyword>
<accession>A0A8S9JS38</accession>
<evidence type="ECO:0000256" key="1">
    <source>
        <dbReference type="SAM" id="Phobius"/>
    </source>
</evidence>
<evidence type="ECO:0008006" key="3">
    <source>
        <dbReference type="Google" id="ProtNLM"/>
    </source>
</evidence>
<gene>
    <name evidence="2" type="ORF">F2Q70_00036937</name>
</gene>
<protein>
    <recommendedName>
        <fullName evidence="3">BED-type domain-containing protein</fullName>
    </recommendedName>
</protein>
<proteinExistence type="predicted"/>
<feature type="transmembrane region" description="Helical" evidence="1">
    <location>
        <begin position="228"/>
        <end position="250"/>
    </location>
</feature>
<sequence length="254" mass="28767">MFNNLLEMEAIDLNDDRQNDVMNEDIEDHEVLEDSEANRGTQPRQVQSHRRVSRCWKKFTILGGRLSDGTTKIRCNLCRSVSRASGKELGDHPTNKTVETNKRQCPDHLSVRKLKEREASWWETLHRDAADSDSIGWIRAFSSDWNESRASRASCHPQSASATLEELELLLLHPARTVNWLGSPWANPLKINMGDESVEKTEEEKEESGESIDLNYETSIFIHLLPQLGLQVSLGLSSLLFMLSALISVVNTVL</sequence>
<dbReference type="AlphaFoldDB" id="A0A8S9JS38"/>
<dbReference type="EMBL" id="QGKY02000246">
    <property type="protein sequence ID" value="KAF2584851.1"/>
    <property type="molecule type" value="Genomic_DNA"/>
</dbReference>
<reference evidence="2" key="1">
    <citation type="submission" date="2019-12" db="EMBL/GenBank/DDBJ databases">
        <title>Genome sequencing and annotation of Brassica cretica.</title>
        <authorList>
            <person name="Studholme D.J."/>
            <person name="Sarris P.F."/>
        </authorList>
    </citation>
    <scope>NUCLEOTIDE SEQUENCE</scope>
    <source>
        <strain evidence="2">PFS-102/07</strain>
        <tissue evidence="2">Leaf</tissue>
    </source>
</reference>
<keyword evidence="1" id="KW-0472">Membrane</keyword>
<name>A0A8S9JS38_BRACR</name>
<evidence type="ECO:0000313" key="2">
    <source>
        <dbReference type="EMBL" id="KAF2584851.1"/>
    </source>
</evidence>
<organism evidence="2">
    <name type="scientific">Brassica cretica</name>
    <name type="common">Mustard</name>
    <dbReference type="NCBI Taxonomy" id="69181"/>
    <lineage>
        <taxon>Eukaryota</taxon>
        <taxon>Viridiplantae</taxon>
        <taxon>Streptophyta</taxon>
        <taxon>Embryophyta</taxon>
        <taxon>Tracheophyta</taxon>
        <taxon>Spermatophyta</taxon>
        <taxon>Magnoliopsida</taxon>
        <taxon>eudicotyledons</taxon>
        <taxon>Gunneridae</taxon>
        <taxon>Pentapetalae</taxon>
        <taxon>rosids</taxon>
        <taxon>malvids</taxon>
        <taxon>Brassicales</taxon>
        <taxon>Brassicaceae</taxon>
        <taxon>Brassiceae</taxon>
        <taxon>Brassica</taxon>
    </lineage>
</organism>
<keyword evidence="1" id="KW-0812">Transmembrane</keyword>